<feature type="region of interest" description="Disordered" evidence="1">
    <location>
        <begin position="131"/>
        <end position="160"/>
    </location>
</feature>
<evidence type="ECO:0000256" key="1">
    <source>
        <dbReference type="SAM" id="MobiDB-lite"/>
    </source>
</evidence>
<accession>A0A0C3LCN0</accession>
<dbReference type="AlphaFoldDB" id="A0A0C3LCN0"/>
<name>A0A0C3LCN0_9AGAM</name>
<protein>
    <submittedName>
        <fullName evidence="2">Uncharacterized protein</fullName>
    </submittedName>
</protein>
<reference evidence="2 3" key="1">
    <citation type="submission" date="2014-04" db="EMBL/GenBank/DDBJ databases">
        <authorList>
            <consortium name="DOE Joint Genome Institute"/>
            <person name="Kuo A."/>
            <person name="Girlanda M."/>
            <person name="Perotto S."/>
            <person name="Kohler A."/>
            <person name="Nagy L.G."/>
            <person name="Floudas D."/>
            <person name="Copeland A."/>
            <person name="Barry K.W."/>
            <person name="Cichocki N."/>
            <person name="Veneault-Fourrey C."/>
            <person name="LaButti K."/>
            <person name="Lindquist E.A."/>
            <person name="Lipzen A."/>
            <person name="Lundell T."/>
            <person name="Morin E."/>
            <person name="Murat C."/>
            <person name="Sun H."/>
            <person name="Tunlid A."/>
            <person name="Henrissat B."/>
            <person name="Grigoriev I.V."/>
            <person name="Hibbett D.S."/>
            <person name="Martin F."/>
            <person name="Nordberg H.P."/>
            <person name="Cantor M.N."/>
            <person name="Hua S.X."/>
        </authorList>
    </citation>
    <scope>NUCLEOTIDE SEQUENCE [LARGE SCALE GENOMIC DNA]</scope>
    <source>
        <strain evidence="2 3">MUT 4182</strain>
    </source>
</reference>
<evidence type="ECO:0000313" key="2">
    <source>
        <dbReference type="EMBL" id="KIO19237.1"/>
    </source>
</evidence>
<keyword evidence="3" id="KW-1185">Reference proteome</keyword>
<dbReference type="Proteomes" id="UP000054248">
    <property type="component" value="Unassembled WGS sequence"/>
</dbReference>
<gene>
    <name evidence="2" type="ORF">M407DRAFT_149684</name>
</gene>
<proteinExistence type="predicted"/>
<feature type="compositionally biased region" description="Basic and acidic residues" evidence="1">
    <location>
        <begin position="140"/>
        <end position="160"/>
    </location>
</feature>
<sequence>MSMDPVGHGLRGEWVEFTRSALRRPTTRPKSLGSDDHRFANERLRTSPSAPSLPTYFNLNCPTSEYIKAFSRTARMLTSPSYEFRLQVSRCVRLAARRLHRLRSLPRQQRYASLLHKKGPQNGIMAARRRRHRRNTPPGRLERQCTGRDVGRDTARSEMV</sequence>
<organism evidence="2 3">
    <name type="scientific">Tulasnella calospora MUT 4182</name>
    <dbReference type="NCBI Taxonomy" id="1051891"/>
    <lineage>
        <taxon>Eukaryota</taxon>
        <taxon>Fungi</taxon>
        <taxon>Dikarya</taxon>
        <taxon>Basidiomycota</taxon>
        <taxon>Agaricomycotina</taxon>
        <taxon>Agaricomycetes</taxon>
        <taxon>Cantharellales</taxon>
        <taxon>Tulasnellaceae</taxon>
        <taxon>Tulasnella</taxon>
    </lineage>
</organism>
<dbReference type="HOGENOM" id="CLU_1653435_0_0_1"/>
<reference evidence="3" key="2">
    <citation type="submission" date="2015-01" db="EMBL/GenBank/DDBJ databases">
        <title>Evolutionary Origins and Diversification of the Mycorrhizal Mutualists.</title>
        <authorList>
            <consortium name="DOE Joint Genome Institute"/>
            <consortium name="Mycorrhizal Genomics Consortium"/>
            <person name="Kohler A."/>
            <person name="Kuo A."/>
            <person name="Nagy L.G."/>
            <person name="Floudas D."/>
            <person name="Copeland A."/>
            <person name="Barry K.W."/>
            <person name="Cichocki N."/>
            <person name="Veneault-Fourrey C."/>
            <person name="LaButti K."/>
            <person name="Lindquist E.A."/>
            <person name="Lipzen A."/>
            <person name="Lundell T."/>
            <person name="Morin E."/>
            <person name="Murat C."/>
            <person name="Riley R."/>
            <person name="Ohm R."/>
            <person name="Sun H."/>
            <person name="Tunlid A."/>
            <person name="Henrissat B."/>
            <person name="Grigoriev I.V."/>
            <person name="Hibbett D.S."/>
            <person name="Martin F."/>
        </authorList>
    </citation>
    <scope>NUCLEOTIDE SEQUENCE [LARGE SCALE GENOMIC DNA]</scope>
    <source>
        <strain evidence="3">MUT 4182</strain>
    </source>
</reference>
<dbReference type="EMBL" id="KN823233">
    <property type="protein sequence ID" value="KIO19237.1"/>
    <property type="molecule type" value="Genomic_DNA"/>
</dbReference>
<evidence type="ECO:0000313" key="3">
    <source>
        <dbReference type="Proteomes" id="UP000054248"/>
    </source>
</evidence>